<dbReference type="FunCoup" id="A0A674CHL6">
    <property type="interactions" value="1"/>
</dbReference>
<keyword evidence="3" id="KW-1185">Reference proteome</keyword>
<feature type="region of interest" description="Disordered" evidence="1">
    <location>
        <begin position="1"/>
        <end position="61"/>
    </location>
</feature>
<accession>A0A674CHL6</accession>
<dbReference type="AlphaFoldDB" id="A0A674CHL6"/>
<reference evidence="2" key="2">
    <citation type="submission" date="2025-09" db="UniProtKB">
        <authorList>
            <consortium name="Ensembl"/>
        </authorList>
    </citation>
    <scope>IDENTIFICATION</scope>
</reference>
<dbReference type="GeneTree" id="ENSGT00940000160560"/>
<sequence length="339" mass="37885">MSEFNNSIGISNEIGIDPNPVTFPLRKANMGGKGSTPARTPPPSPTPLPPPSPSPPKEFDQQWRKTCWSKGERDHMVDALRNFKLSDPDVGQLRCLLYGGIGAGKSSFINSVNNVFQNRITGGALVAADTGGFSFTMTYDTHYIQGRSGEKRLPFAFNDVMGLEDNKNGMHLDDLINALKGHLPEGYEFNPVHPLSDQKKEFIQNPSLSDKTHCLVSIVSADKISRMQKDVIDKMKSIRAAASRLKIPQVVVMTMPDKACELVNKDVKRIYYSKAIKEKMHECSNFLGLPMNCILPVKNYHEEGMLDNDMDILILNAMTQIMNFANDYLWNLQQHANQK</sequence>
<proteinExistence type="predicted"/>
<organism evidence="2 3">
    <name type="scientific">Salmo trutta</name>
    <name type="common">Brown trout</name>
    <dbReference type="NCBI Taxonomy" id="8032"/>
    <lineage>
        <taxon>Eukaryota</taxon>
        <taxon>Metazoa</taxon>
        <taxon>Chordata</taxon>
        <taxon>Craniata</taxon>
        <taxon>Vertebrata</taxon>
        <taxon>Euteleostomi</taxon>
        <taxon>Actinopterygii</taxon>
        <taxon>Neopterygii</taxon>
        <taxon>Teleostei</taxon>
        <taxon>Protacanthopterygii</taxon>
        <taxon>Salmoniformes</taxon>
        <taxon>Salmonidae</taxon>
        <taxon>Salmoninae</taxon>
        <taxon>Salmo</taxon>
    </lineage>
</organism>
<dbReference type="PANTHER" id="PTHR14241:SF1">
    <property type="entry name" value="INTERFERON-INDUCED PROTEIN 44-RELATED"/>
    <property type="match status" value="1"/>
</dbReference>
<dbReference type="OMA" id="LIMTHID"/>
<protein>
    <submittedName>
        <fullName evidence="2">Interferon-induced protein 44-like</fullName>
    </submittedName>
</protein>
<evidence type="ECO:0000313" key="2">
    <source>
        <dbReference type="Ensembl" id="ENSSTUP00000083122.1"/>
    </source>
</evidence>
<feature type="compositionally biased region" description="Pro residues" evidence="1">
    <location>
        <begin position="39"/>
        <end position="56"/>
    </location>
</feature>
<dbReference type="Gene3D" id="3.40.50.300">
    <property type="entry name" value="P-loop containing nucleotide triphosphate hydrolases"/>
    <property type="match status" value="1"/>
</dbReference>
<feature type="compositionally biased region" description="Low complexity" evidence="1">
    <location>
        <begin position="1"/>
        <end position="16"/>
    </location>
</feature>
<dbReference type="InterPro" id="IPR027417">
    <property type="entry name" value="P-loop_NTPase"/>
</dbReference>
<dbReference type="GO" id="GO:0006955">
    <property type="term" value="P:immune response"/>
    <property type="evidence" value="ECO:0007669"/>
    <property type="project" value="TreeGrafter"/>
</dbReference>
<dbReference type="PANTHER" id="PTHR14241">
    <property type="entry name" value="INTERFERON-INDUCED PROTEIN 44"/>
    <property type="match status" value="1"/>
</dbReference>
<gene>
    <name evidence="2" type="primary">LOC115208240</name>
</gene>
<dbReference type="Proteomes" id="UP000472277">
    <property type="component" value="Chromosome 14"/>
</dbReference>
<dbReference type="InParanoid" id="A0A674CHL6"/>
<dbReference type="Ensembl" id="ENSSTUT00000088418.1">
    <property type="protein sequence ID" value="ENSSTUP00000083122.1"/>
    <property type="gene ID" value="ENSSTUG00000036477.1"/>
</dbReference>
<dbReference type="SUPFAM" id="SSF52540">
    <property type="entry name" value="P-loop containing nucleoside triphosphate hydrolases"/>
    <property type="match status" value="1"/>
</dbReference>
<reference evidence="2" key="1">
    <citation type="submission" date="2025-08" db="UniProtKB">
        <authorList>
            <consortium name="Ensembl"/>
        </authorList>
    </citation>
    <scope>IDENTIFICATION</scope>
</reference>
<evidence type="ECO:0000313" key="3">
    <source>
        <dbReference type="Proteomes" id="UP000472277"/>
    </source>
</evidence>
<name>A0A674CHL6_SALTR</name>
<evidence type="ECO:0000256" key="1">
    <source>
        <dbReference type="SAM" id="MobiDB-lite"/>
    </source>
</evidence>